<feature type="compositionally biased region" description="Acidic residues" evidence="1">
    <location>
        <begin position="507"/>
        <end position="549"/>
    </location>
</feature>
<feature type="region of interest" description="Disordered" evidence="1">
    <location>
        <begin position="176"/>
        <end position="316"/>
    </location>
</feature>
<dbReference type="EMBL" id="LJYW01000001">
    <property type="protein sequence ID" value="KPL53889.1"/>
    <property type="molecule type" value="Genomic_DNA"/>
</dbReference>
<feature type="compositionally biased region" description="Low complexity" evidence="1">
    <location>
        <begin position="483"/>
        <end position="494"/>
    </location>
</feature>
<feature type="domain" description="NYN" evidence="2">
    <location>
        <begin position="8"/>
        <end position="166"/>
    </location>
</feature>
<feature type="compositionally biased region" description="Low complexity" evidence="1">
    <location>
        <begin position="576"/>
        <end position="587"/>
    </location>
</feature>
<dbReference type="Proteomes" id="UP000048984">
    <property type="component" value="Unassembled WGS sequence"/>
</dbReference>
<gene>
    <name evidence="3" type="ORF">ABB55_18120</name>
</gene>
<dbReference type="GO" id="GO:0004540">
    <property type="term" value="F:RNA nuclease activity"/>
    <property type="evidence" value="ECO:0007669"/>
    <property type="project" value="InterPro"/>
</dbReference>
<protein>
    <recommendedName>
        <fullName evidence="2">NYN domain-containing protein</fullName>
    </recommendedName>
</protein>
<evidence type="ECO:0000313" key="4">
    <source>
        <dbReference type="Proteomes" id="UP000048984"/>
    </source>
</evidence>
<dbReference type="RefSeq" id="WP_054360054.1">
    <property type="nucleotide sequence ID" value="NZ_LJYW01000001.1"/>
</dbReference>
<accession>A0A0N8GFB9</accession>
<evidence type="ECO:0000256" key="1">
    <source>
        <dbReference type="SAM" id="MobiDB-lite"/>
    </source>
</evidence>
<keyword evidence="4" id="KW-1185">Reference proteome</keyword>
<dbReference type="AlphaFoldDB" id="A0A0N8GFB9"/>
<feature type="compositionally biased region" description="Basic and acidic residues" evidence="1">
    <location>
        <begin position="182"/>
        <end position="266"/>
    </location>
</feature>
<feature type="compositionally biased region" description="Low complexity" evidence="1">
    <location>
        <begin position="305"/>
        <end position="316"/>
    </location>
</feature>
<evidence type="ECO:0000313" key="3">
    <source>
        <dbReference type="EMBL" id="KPL53889.1"/>
    </source>
</evidence>
<name>A0A0N8GFB9_9HYPH</name>
<feature type="region of interest" description="Disordered" evidence="1">
    <location>
        <begin position="482"/>
        <end position="612"/>
    </location>
</feature>
<dbReference type="InterPro" id="IPR021139">
    <property type="entry name" value="NYN"/>
</dbReference>
<reference evidence="3 4" key="1">
    <citation type="submission" date="2015-09" db="EMBL/GenBank/DDBJ databases">
        <authorList>
            <consortium name="Swine Surveillance"/>
        </authorList>
    </citation>
    <scope>NUCLEOTIDE SEQUENCE [LARGE SCALE GENOMIC DNA]</scope>
    <source>
        <strain evidence="3 4">16</strain>
    </source>
</reference>
<sequence length="612" mass="66214">MAETLRSVLFVDFDNVFFALQSADKDAARAFANDPQSWLDAIESGVLIEEADGSEPIRRRILMRRCYANPAVMRYFRPSFTRSGFQIVDCPPLTGKGKNSADIYMVVDMLDAMRHETRFDEFIILSGDADFTPVLTRLRAYDRRSVIYSNAVTAAAYKALCDGMITEERLIDLTGFGDDDFERPPEPAKADALRAEPARPEPARPEPARPEPSKVEPSRAEMGRPEMARPEAIRPEPVRQEAGRSDRARGEPARAERREPVRDPVPRDPSFPPQRRQGAGRPRPGAFAPARDEGSEPGNLSDMPAEAATGQDGGAAAARFDDMEGVARRVSAATSVPAFAPEVYAQLFRALAAEVAERGFSLNRTVNGVMRRLSEHGLKLRPQSVAFVIKGLMLSGHEFAAGDKPGALAKAFRRQVLYLAANADLVLADAERAMVGAWIVGALRTGQSGDAVETEPTPGDQERAAEAAGIAIEETLHPLPRHAPAARFDPAPDAAPDDAADYGRDAADDDDAPDESDEDDGPEDDGPEDDGPEDDDDGPDRDDDPEGDDGPEREYRTEDDDRSDTDEARSDGGSGMSAAGAARTAPEAPAPAPARKVSIEDLLARMRTPRGS</sequence>
<organism evidence="3 4">
    <name type="scientific">Prosthecodimorpha hirschii</name>
    <dbReference type="NCBI Taxonomy" id="665126"/>
    <lineage>
        <taxon>Bacteria</taxon>
        <taxon>Pseudomonadati</taxon>
        <taxon>Pseudomonadota</taxon>
        <taxon>Alphaproteobacteria</taxon>
        <taxon>Hyphomicrobiales</taxon>
        <taxon>Ancalomicrobiaceae</taxon>
        <taxon>Prosthecodimorpha</taxon>
    </lineage>
</organism>
<proteinExistence type="predicted"/>
<dbReference type="Gene3D" id="3.40.50.1010">
    <property type="entry name" value="5'-nuclease"/>
    <property type="match status" value="1"/>
</dbReference>
<reference evidence="3 4" key="2">
    <citation type="submission" date="2015-10" db="EMBL/GenBank/DDBJ databases">
        <title>Draft Genome Sequence of Prosthecomicrobium hirschii ATCC 27832.</title>
        <authorList>
            <person name="Daniel J."/>
            <person name="Givan S.A."/>
            <person name="Brun Y.V."/>
            <person name="Brown P.J."/>
        </authorList>
    </citation>
    <scope>NUCLEOTIDE SEQUENCE [LARGE SCALE GENOMIC DNA]</scope>
    <source>
        <strain evidence="3 4">16</strain>
    </source>
</reference>
<dbReference type="STRING" id="665126.ABB55_18120"/>
<dbReference type="Pfam" id="PF01936">
    <property type="entry name" value="NYN"/>
    <property type="match status" value="1"/>
</dbReference>
<feature type="compositionally biased region" description="Low complexity" evidence="1">
    <location>
        <begin position="273"/>
        <end position="289"/>
    </location>
</feature>
<evidence type="ECO:0000259" key="2">
    <source>
        <dbReference type="Pfam" id="PF01936"/>
    </source>
</evidence>
<comment type="caution">
    <text evidence="3">The sequence shown here is derived from an EMBL/GenBank/DDBJ whole genome shotgun (WGS) entry which is preliminary data.</text>
</comment>